<evidence type="ECO:0000256" key="11">
    <source>
        <dbReference type="SAM" id="Coils"/>
    </source>
</evidence>
<keyword evidence="7 11" id="KW-0175">Coiled coil</keyword>
<dbReference type="EMBL" id="CP092868">
    <property type="protein sequence ID" value="UYV68626.1"/>
    <property type="molecule type" value="Genomic_DNA"/>
</dbReference>
<feature type="transmembrane region" description="Helical" evidence="12">
    <location>
        <begin position="456"/>
        <end position="474"/>
    </location>
</feature>
<evidence type="ECO:0000256" key="4">
    <source>
        <dbReference type="ARBA" id="ARBA00022787"/>
    </source>
</evidence>
<keyword evidence="6 12" id="KW-1133">Transmembrane helix</keyword>
<feature type="coiled-coil region" evidence="11">
    <location>
        <begin position="541"/>
        <end position="568"/>
    </location>
</feature>
<proteinExistence type="predicted"/>
<dbReference type="InterPro" id="IPR006884">
    <property type="entry name" value="Fzo/mitofusin_HR2"/>
</dbReference>
<evidence type="ECO:0000256" key="1">
    <source>
        <dbReference type="ARBA" id="ARBA00004374"/>
    </source>
</evidence>
<keyword evidence="4" id="KW-1000">Mitochondrion outer membrane</keyword>
<evidence type="ECO:0000256" key="10">
    <source>
        <dbReference type="ARBA" id="ARBA00023136"/>
    </source>
</evidence>
<feature type="coiled-coil region" evidence="11">
    <location>
        <begin position="217"/>
        <end position="251"/>
    </location>
</feature>
<keyword evidence="2 12" id="KW-0812">Transmembrane</keyword>
<dbReference type="InterPro" id="IPR030381">
    <property type="entry name" value="G_DYNAMIN_dom"/>
</dbReference>
<evidence type="ECO:0000256" key="5">
    <source>
        <dbReference type="ARBA" id="ARBA00022801"/>
    </source>
</evidence>
<accession>A0ABY6KKB0</accession>
<evidence type="ECO:0000313" key="14">
    <source>
        <dbReference type="EMBL" id="UYV68626.1"/>
    </source>
</evidence>
<dbReference type="Gene3D" id="1.20.5.110">
    <property type="match status" value="1"/>
</dbReference>
<keyword evidence="9" id="KW-0342">GTP-binding</keyword>
<organism evidence="14 15">
    <name type="scientific">Cordylochernes scorpioides</name>
    <dbReference type="NCBI Taxonomy" id="51811"/>
    <lineage>
        <taxon>Eukaryota</taxon>
        <taxon>Metazoa</taxon>
        <taxon>Ecdysozoa</taxon>
        <taxon>Arthropoda</taxon>
        <taxon>Chelicerata</taxon>
        <taxon>Arachnida</taxon>
        <taxon>Pseudoscorpiones</taxon>
        <taxon>Cheliferoidea</taxon>
        <taxon>Chernetidae</taxon>
        <taxon>Cordylochernes</taxon>
    </lineage>
</organism>
<keyword evidence="15" id="KW-1185">Reference proteome</keyword>
<dbReference type="Pfam" id="PF00350">
    <property type="entry name" value="Dynamin_N"/>
    <property type="match status" value="1"/>
</dbReference>
<feature type="domain" description="Dynamin-type G" evidence="13">
    <location>
        <begin position="1"/>
        <end position="186"/>
    </location>
</feature>
<evidence type="ECO:0000259" key="13">
    <source>
        <dbReference type="PROSITE" id="PS51718"/>
    </source>
</evidence>
<sequence length="591" mass="67942">MDTSVDQLGNAIHSEAIGENSLVRIFWPKQRCPLLRDDVVLLDSPGIDVSTSLDEWIDKHCLDADVFVLVANSESTLMLTEKNFFHKVSERLSKPNVFILNNRWDASVMEPESQEKVRKQHLERNVAFLVDELKVSTRAQAENRVFFVSAKEVLQARLQSQVGLAPHTGALGEGFQNRYFEFQDFERKFEECLSQTAVKTKFEQHAQRGHTIISNSRAILEAVYERGLQQKEELQARRQELKQRLEMTKQQHILATNLLRESVFHLVETVEQRVAAGLAEEIRKLQAIIAEYDRTFNTEPLVLDIYKKELHSFLDQRIEQNLRTKLDSILQHALDDAHKDMLEKFLVLIPENHQGRLKDILPQSRLELTYRLSCDRLCADFEEDLSFRFSLGLWSMGRRLLEMPPPTAPQTPSNEAPRALPAPDYLAIVQKMALVSPASQTALGGLAISVLLMRTVGWRVIAISLGIYGTLYIYERVTWTTKAKERAFKKQYVAHATRKLRLIVDLTSANCGHQVKQLNVMWCRELGYTFSRLNHLVEQVVTELQTEIQSLDLQLAQLEDSIAQARILKNKTNFLSSELETFSQHYLQYDT</sequence>
<dbReference type="Proteomes" id="UP001235939">
    <property type="component" value="Chromosome 06"/>
</dbReference>
<dbReference type="SUPFAM" id="SSF111479">
    <property type="entry name" value="Fzo-like conserved region"/>
    <property type="match status" value="1"/>
</dbReference>
<keyword evidence="3" id="KW-0547">Nucleotide-binding</keyword>
<evidence type="ECO:0000313" key="15">
    <source>
        <dbReference type="Proteomes" id="UP001235939"/>
    </source>
</evidence>
<dbReference type="PANTHER" id="PTHR10465">
    <property type="entry name" value="TRANSMEMBRANE GTPASE FZO1"/>
    <property type="match status" value="1"/>
</dbReference>
<evidence type="ECO:0000256" key="3">
    <source>
        <dbReference type="ARBA" id="ARBA00022741"/>
    </source>
</evidence>
<dbReference type="Pfam" id="PF04799">
    <property type="entry name" value="Fzo_mitofusin"/>
    <property type="match status" value="1"/>
</dbReference>
<evidence type="ECO:0000256" key="8">
    <source>
        <dbReference type="ARBA" id="ARBA00023128"/>
    </source>
</evidence>
<name>A0ABY6KKB0_9ARAC</name>
<reference evidence="14 15" key="1">
    <citation type="submission" date="2022-01" db="EMBL/GenBank/DDBJ databases">
        <title>A chromosomal length assembly of Cordylochernes scorpioides.</title>
        <authorList>
            <person name="Zeh D."/>
            <person name="Zeh J."/>
        </authorList>
    </citation>
    <scope>NUCLEOTIDE SEQUENCE [LARGE SCALE GENOMIC DNA]</scope>
    <source>
        <strain evidence="14">IN4F17</strain>
        <tissue evidence="14">Whole Body</tissue>
    </source>
</reference>
<dbReference type="InterPro" id="IPR027094">
    <property type="entry name" value="Mitofusin_fam"/>
</dbReference>
<keyword evidence="10 12" id="KW-0472">Membrane</keyword>
<comment type="subcellular location">
    <subcellularLocation>
        <location evidence="1">Mitochondrion outer membrane</location>
        <topology evidence="1">Multi-pass membrane protein</topology>
    </subcellularLocation>
</comment>
<keyword evidence="8" id="KW-0496">Mitochondrion</keyword>
<dbReference type="Gene3D" id="3.40.50.300">
    <property type="entry name" value="P-loop containing nucleotide triphosphate hydrolases"/>
    <property type="match status" value="1"/>
</dbReference>
<dbReference type="InterPro" id="IPR045063">
    <property type="entry name" value="Dynamin_N"/>
</dbReference>
<evidence type="ECO:0000256" key="6">
    <source>
        <dbReference type="ARBA" id="ARBA00022989"/>
    </source>
</evidence>
<protein>
    <submittedName>
        <fullName evidence="14">MFN2</fullName>
    </submittedName>
</protein>
<evidence type="ECO:0000256" key="2">
    <source>
        <dbReference type="ARBA" id="ARBA00022692"/>
    </source>
</evidence>
<dbReference type="PROSITE" id="PS51718">
    <property type="entry name" value="G_DYNAMIN_2"/>
    <property type="match status" value="1"/>
</dbReference>
<keyword evidence="5" id="KW-0378">Hydrolase</keyword>
<evidence type="ECO:0000256" key="7">
    <source>
        <dbReference type="ARBA" id="ARBA00023054"/>
    </source>
</evidence>
<gene>
    <name evidence="14" type="ORF">LAZ67_6000265</name>
</gene>
<dbReference type="InterPro" id="IPR027417">
    <property type="entry name" value="P-loop_NTPase"/>
</dbReference>
<evidence type="ECO:0000256" key="12">
    <source>
        <dbReference type="SAM" id="Phobius"/>
    </source>
</evidence>
<dbReference type="PANTHER" id="PTHR10465:SF3">
    <property type="entry name" value="TRANSMEMBRANE GTPASE MARF-RELATED"/>
    <property type="match status" value="1"/>
</dbReference>
<evidence type="ECO:0000256" key="9">
    <source>
        <dbReference type="ARBA" id="ARBA00023134"/>
    </source>
</evidence>